<dbReference type="AlphaFoldDB" id="A0A2G9ZJQ3"/>
<evidence type="ECO:0000313" key="4">
    <source>
        <dbReference type="Proteomes" id="UP000230729"/>
    </source>
</evidence>
<proteinExistence type="predicted"/>
<evidence type="ECO:0000256" key="1">
    <source>
        <dbReference type="SAM" id="Coils"/>
    </source>
</evidence>
<evidence type="ECO:0000313" key="3">
    <source>
        <dbReference type="EMBL" id="PIP33413.1"/>
    </source>
</evidence>
<dbReference type="PROSITE" id="PS00409">
    <property type="entry name" value="PROKAR_NTER_METHYL"/>
    <property type="match status" value="1"/>
</dbReference>
<evidence type="ECO:0008006" key="5">
    <source>
        <dbReference type="Google" id="ProtNLM"/>
    </source>
</evidence>
<reference evidence="3 4" key="1">
    <citation type="submission" date="2017-09" db="EMBL/GenBank/DDBJ databases">
        <title>Depth-based differentiation of microbial function through sediment-hosted aquifers and enrichment of novel symbionts in the deep terrestrial subsurface.</title>
        <authorList>
            <person name="Probst A.J."/>
            <person name="Ladd B."/>
            <person name="Jarett J.K."/>
            <person name="Geller-Mcgrath D.E."/>
            <person name="Sieber C.M."/>
            <person name="Emerson J.B."/>
            <person name="Anantharaman K."/>
            <person name="Thomas B.C."/>
            <person name="Malmstrom R."/>
            <person name="Stieglmeier M."/>
            <person name="Klingl A."/>
            <person name="Woyke T."/>
            <person name="Ryan C.M."/>
            <person name="Banfield J.F."/>
        </authorList>
    </citation>
    <scope>NUCLEOTIDE SEQUENCE [LARGE SCALE GENOMIC DNA]</scope>
    <source>
        <strain evidence="3">CG23_combo_of_CG06-09_8_20_14_all_49_15</strain>
    </source>
</reference>
<dbReference type="EMBL" id="PCSD01000107">
    <property type="protein sequence ID" value="PIP33413.1"/>
    <property type="molecule type" value="Genomic_DNA"/>
</dbReference>
<dbReference type="Pfam" id="PF07963">
    <property type="entry name" value="N_methyl"/>
    <property type="match status" value="1"/>
</dbReference>
<protein>
    <recommendedName>
        <fullName evidence="5">Type II secretion system protein J</fullName>
    </recommendedName>
</protein>
<comment type="caution">
    <text evidence="3">The sequence shown here is derived from an EMBL/GenBank/DDBJ whole genome shotgun (WGS) entry which is preliminary data.</text>
</comment>
<keyword evidence="2" id="KW-0812">Transmembrane</keyword>
<accession>A0A2G9ZJQ3</accession>
<keyword evidence="1" id="KW-0175">Coiled coil</keyword>
<dbReference type="InterPro" id="IPR012902">
    <property type="entry name" value="N_methyl_site"/>
</dbReference>
<dbReference type="Proteomes" id="UP000230729">
    <property type="component" value="Unassembled WGS sequence"/>
</dbReference>
<keyword evidence="2" id="KW-1133">Transmembrane helix</keyword>
<name>A0A2G9ZJQ3_9BACT</name>
<gene>
    <name evidence="3" type="ORF">COX22_04540</name>
</gene>
<dbReference type="NCBIfam" id="TIGR02532">
    <property type="entry name" value="IV_pilin_GFxxxE"/>
    <property type="match status" value="1"/>
</dbReference>
<feature type="coiled-coil region" evidence="1">
    <location>
        <begin position="55"/>
        <end position="82"/>
    </location>
</feature>
<sequence length="206" mass="23124">MSNNLKKTSGQHQKKPTGRAGFTLVELLVTMGIFLTVTFLAGDYLISGFKYTTFSDEQETAIRNARQAVEIMSKEIRGANKSENGSYPLSVINDQELEYYADLDNDEKMEKIRYAISGSDLIKTVTPPGPANDYSGVPRAETIAHFVNNQTEPLFHYYDQDNAETDLVNTVRLINITIKINVTPERAPADYYVETDVSLRNLKSNL</sequence>
<evidence type="ECO:0000256" key="2">
    <source>
        <dbReference type="SAM" id="Phobius"/>
    </source>
</evidence>
<feature type="transmembrane region" description="Helical" evidence="2">
    <location>
        <begin position="21"/>
        <end position="46"/>
    </location>
</feature>
<organism evidence="3 4">
    <name type="scientific">Candidatus Falkowbacteria bacterium CG23_combo_of_CG06-09_8_20_14_all_49_15</name>
    <dbReference type="NCBI Taxonomy" id="1974572"/>
    <lineage>
        <taxon>Bacteria</taxon>
        <taxon>Candidatus Falkowiibacteriota</taxon>
    </lineage>
</organism>
<keyword evidence="2" id="KW-0472">Membrane</keyword>